<gene>
    <name evidence="1" type="ORF">ADUPG1_011394</name>
</gene>
<feature type="non-terminal residue" evidence="1">
    <location>
        <position position="551"/>
    </location>
</feature>
<dbReference type="EMBL" id="BQXS01011991">
    <property type="protein sequence ID" value="GKT18866.1"/>
    <property type="molecule type" value="Genomic_DNA"/>
</dbReference>
<proteinExistence type="predicted"/>
<sequence>MKHKVTKEDGTLKEAEDDIEVILDSSYIKNIIDTFLPSMIRVEDILRVKEEEEEGGTDSFIEAILQTCRNIAFAEDDCTKNSLLSLLLPHILPWMQKYPDKKFFFLWTNILKNITLDKDNKNPHKDRSSQLWFVFHPVLDVITDTTSKGITFDDDAVIRCLLFFANLSCIPSQAIEIHDSIKAGLLDSWIEMAMEKSEEEDPDRFGAKFLSKLISILSTVPSIVVQLSPKYDDKMEWCKNNRGWRIVYMRYIGNSNPSLKKWVELAEIIEKCPDSESKSNLYHKYRDEILSVFRTSQSRSEIIEQKKEIMLCFRCLELFVSHDDIFGNSIFLPMSDLDNLIDTFFDHLSGVEEILEGDVDRYYFGICVNFTFKTIDLTSFFSKIYATLQRILERGSKEKLDSDVVDSLLRTLVNISKIFPTRSSIITLIKPYIKDWLSIQDNFEDYGQWMFILSHVTLAKDCIIFSKSLCSEAWPFFYPVLEVVKTQFVGDKIVENYNERVLLFFANLCCDPSHGLEIYDNVKDLLDSWFEVLKRKKHKKGISFWFTLISM</sequence>
<evidence type="ECO:0000313" key="1">
    <source>
        <dbReference type="EMBL" id="GKT18866.1"/>
    </source>
</evidence>
<evidence type="ECO:0000313" key="2">
    <source>
        <dbReference type="Proteomes" id="UP001057375"/>
    </source>
</evidence>
<comment type="caution">
    <text evidence="1">The sequence shown here is derived from an EMBL/GenBank/DDBJ whole genome shotgun (WGS) entry which is preliminary data.</text>
</comment>
<protein>
    <recommendedName>
        <fullName evidence="3">MMS19 nucleotide excision repair protein</fullName>
    </recommendedName>
</protein>
<reference evidence="1" key="1">
    <citation type="submission" date="2022-03" db="EMBL/GenBank/DDBJ databases">
        <title>Draft genome sequence of Aduncisulcus paluster, a free-living microaerophilic Fornicata.</title>
        <authorList>
            <person name="Yuyama I."/>
            <person name="Kume K."/>
            <person name="Tamura T."/>
            <person name="Inagaki Y."/>
            <person name="Hashimoto T."/>
        </authorList>
    </citation>
    <scope>NUCLEOTIDE SEQUENCE</scope>
    <source>
        <strain evidence="1">NY0171</strain>
    </source>
</reference>
<keyword evidence="2" id="KW-1185">Reference proteome</keyword>
<dbReference type="Proteomes" id="UP001057375">
    <property type="component" value="Unassembled WGS sequence"/>
</dbReference>
<accession>A0ABQ5JYW5</accession>
<evidence type="ECO:0008006" key="3">
    <source>
        <dbReference type="Google" id="ProtNLM"/>
    </source>
</evidence>
<organism evidence="1 2">
    <name type="scientific">Aduncisulcus paluster</name>
    <dbReference type="NCBI Taxonomy" id="2918883"/>
    <lineage>
        <taxon>Eukaryota</taxon>
        <taxon>Metamonada</taxon>
        <taxon>Carpediemonas-like organisms</taxon>
        <taxon>Aduncisulcus</taxon>
    </lineage>
</organism>
<name>A0ABQ5JYW5_9EUKA</name>